<protein>
    <recommendedName>
        <fullName evidence="5">Integral membrane protein</fullName>
    </recommendedName>
</protein>
<evidence type="ECO:0000256" key="2">
    <source>
        <dbReference type="SAM" id="Phobius"/>
    </source>
</evidence>
<name>A0ABV9A3I8_9ACTN</name>
<dbReference type="EMBL" id="JBHSFH010000003">
    <property type="protein sequence ID" value="MFC4493280.1"/>
    <property type="molecule type" value="Genomic_DNA"/>
</dbReference>
<organism evidence="3 4">
    <name type="scientific">Streptomyces ovatisporus</name>
    <dbReference type="NCBI Taxonomy" id="1128682"/>
    <lineage>
        <taxon>Bacteria</taxon>
        <taxon>Bacillati</taxon>
        <taxon>Actinomycetota</taxon>
        <taxon>Actinomycetes</taxon>
        <taxon>Kitasatosporales</taxon>
        <taxon>Streptomycetaceae</taxon>
        <taxon>Streptomyces</taxon>
    </lineage>
</organism>
<feature type="transmembrane region" description="Helical" evidence="2">
    <location>
        <begin position="165"/>
        <end position="183"/>
    </location>
</feature>
<keyword evidence="4" id="KW-1185">Reference proteome</keyword>
<feature type="compositionally biased region" description="Basic and acidic residues" evidence="1">
    <location>
        <begin position="399"/>
        <end position="408"/>
    </location>
</feature>
<accession>A0ABV9A3I8</accession>
<gene>
    <name evidence="3" type="ORF">ACFPA8_03915</name>
</gene>
<dbReference type="RefSeq" id="WP_386442248.1">
    <property type="nucleotide sequence ID" value="NZ_JBHSFH010000003.1"/>
</dbReference>
<feature type="transmembrane region" description="Helical" evidence="2">
    <location>
        <begin position="238"/>
        <end position="256"/>
    </location>
</feature>
<reference evidence="4" key="1">
    <citation type="journal article" date="2019" name="Int. J. Syst. Evol. Microbiol.">
        <title>The Global Catalogue of Microorganisms (GCM) 10K type strain sequencing project: providing services to taxonomists for standard genome sequencing and annotation.</title>
        <authorList>
            <consortium name="The Broad Institute Genomics Platform"/>
            <consortium name="The Broad Institute Genome Sequencing Center for Infectious Disease"/>
            <person name="Wu L."/>
            <person name="Ma J."/>
        </authorList>
    </citation>
    <scope>NUCLEOTIDE SEQUENCE [LARGE SCALE GENOMIC DNA]</scope>
    <source>
        <strain evidence="4">CGMCC 4.7357</strain>
    </source>
</reference>
<feature type="transmembrane region" description="Helical" evidence="2">
    <location>
        <begin position="120"/>
        <end position="145"/>
    </location>
</feature>
<evidence type="ECO:0000313" key="3">
    <source>
        <dbReference type="EMBL" id="MFC4493280.1"/>
    </source>
</evidence>
<proteinExistence type="predicted"/>
<feature type="transmembrane region" description="Helical" evidence="2">
    <location>
        <begin position="195"/>
        <end position="218"/>
    </location>
</feature>
<feature type="transmembrane region" description="Helical" evidence="2">
    <location>
        <begin position="288"/>
        <end position="309"/>
    </location>
</feature>
<feature type="region of interest" description="Disordered" evidence="1">
    <location>
        <begin position="361"/>
        <end position="408"/>
    </location>
</feature>
<evidence type="ECO:0008006" key="5">
    <source>
        <dbReference type="Google" id="ProtNLM"/>
    </source>
</evidence>
<sequence length="408" mass="43624">MSDAPGRLPVSLVKDTAAAAGAPDAASAAAYRASAPNGCLAVVVRVPVRIVTVLLVLPVRMLWDALTACGRALKRTVWVPFARATSRVWHAVLAPVLYAVFVWPWTALWRYVLAPVGRAVALAAAAVGCGIAAAARGTGIALAWLARTLIVTPLSWLHRQVLTPLGHGIVAVLRGAGAGLAWLGRYALLVPGRALWVAVVWLVGLLVVVPAVFLYRWVLTPLGHGLVAAARGAGAGLAWLWRYGVLVPCGFVYRWMLAPAGRAAAVVAKEIADAFGHAWRVAGRISRAVFRFIGAVLRLLVADPVMWVWRNLVRPLGHGLREHVWRPAARAVREAARSARAAFSAARDSVRQTRAELRRALFGARSEPERQPLPGDGRVPWGAGSPHSRATAPKAPAPQRDDADFRTL</sequence>
<dbReference type="Proteomes" id="UP001595997">
    <property type="component" value="Unassembled WGS sequence"/>
</dbReference>
<keyword evidence="2" id="KW-0812">Transmembrane</keyword>
<keyword evidence="2" id="KW-0472">Membrane</keyword>
<feature type="transmembrane region" description="Helical" evidence="2">
    <location>
        <begin position="88"/>
        <end position="108"/>
    </location>
</feature>
<evidence type="ECO:0000313" key="4">
    <source>
        <dbReference type="Proteomes" id="UP001595997"/>
    </source>
</evidence>
<keyword evidence="2" id="KW-1133">Transmembrane helix</keyword>
<comment type="caution">
    <text evidence="3">The sequence shown here is derived from an EMBL/GenBank/DDBJ whole genome shotgun (WGS) entry which is preliminary data.</text>
</comment>
<evidence type="ECO:0000256" key="1">
    <source>
        <dbReference type="SAM" id="MobiDB-lite"/>
    </source>
</evidence>